<reference evidence="2 3" key="1">
    <citation type="submission" date="2016-03" db="EMBL/GenBank/DDBJ databases">
        <title>Genome sequence of Variovorax paradoxus KB5.</title>
        <authorList>
            <person name="Jeong H."/>
            <person name="Hong C.E."/>
            <person name="Jo S.H."/>
            <person name="Park J.M."/>
        </authorList>
    </citation>
    <scope>NUCLEOTIDE SEQUENCE [LARGE SCALE GENOMIC DNA]</scope>
    <source>
        <strain evidence="2 3">KB5</strain>
    </source>
</reference>
<organism evidence="2 3">
    <name type="scientific">Variovorax paradoxus</name>
    <dbReference type="NCBI Taxonomy" id="34073"/>
    <lineage>
        <taxon>Bacteria</taxon>
        <taxon>Pseudomonadati</taxon>
        <taxon>Pseudomonadota</taxon>
        <taxon>Betaproteobacteria</taxon>
        <taxon>Burkholderiales</taxon>
        <taxon>Comamonadaceae</taxon>
        <taxon>Variovorax</taxon>
    </lineage>
</organism>
<feature type="transmembrane region" description="Helical" evidence="1">
    <location>
        <begin position="29"/>
        <end position="49"/>
    </location>
</feature>
<evidence type="ECO:0000313" key="3">
    <source>
        <dbReference type="Proteomes" id="UP000077852"/>
    </source>
</evidence>
<keyword evidence="1" id="KW-0812">Transmembrane</keyword>
<gene>
    <name evidence="2" type="ORF">A3K87_29135</name>
</gene>
<sequence>MPLEALAEVLIRPVVEFVLQPIAEGLMHAVGYLTGVVVVPLVTLGHVVVEQPKGGREIPPGKYWARSPGGRIVLDADWGTVVGVLTWVLVGVAAAVVYCNSGP</sequence>
<dbReference type="AlphaFoldDB" id="A0AA91DK01"/>
<evidence type="ECO:0000256" key="1">
    <source>
        <dbReference type="SAM" id="Phobius"/>
    </source>
</evidence>
<proteinExistence type="predicted"/>
<comment type="caution">
    <text evidence="2">The sequence shown here is derived from an EMBL/GenBank/DDBJ whole genome shotgun (WGS) entry which is preliminary data.</text>
</comment>
<accession>A0AA91DK01</accession>
<keyword evidence="1" id="KW-1133">Transmembrane helix</keyword>
<dbReference type="Proteomes" id="UP000077852">
    <property type="component" value="Unassembled WGS sequence"/>
</dbReference>
<evidence type="ECO:0000313" key="2">
    <source>
        <dbReference type="EMBL" id="OAK58269.1"/>
    </source>
</evidence>
<feature type="transmembrane region" description="Helical" evidence="1">
    <location>
        <begin position="78"/>
        <end position="99"/>
    </location>
</feature>
<name>A0AA91DK01_VARPD</name>
<protein>
    <submittedName>
        <fullName evidence="2">Uncharacterized protein</fullName>
    </submittedName>
</protein>
<keyword evidence="1" id="KW-0472">Membrane</keyword>
<dbReference type="EMBL" id="LVHG01000082">
    <property type="protein sequence ID" value="OAK58269.1"/>
    <property type="molecule type" value="Genomic_DNA"/>
</dbReference>
<dbReference type="RefSeq" id="WP_081270843.1">
    <property type="nucleotide sequence ID" value="NZ_LVHG01000082.1"/>
</dbReference>